<dbReference type="Gene3D" id="3.40.30.10">
    <property type="entry name" value="Glutaredoxin"/>
    <property type="match status" value="1"/>
</dbReference>
<dbReference type="VEuPathDB" id="VectorBase:GBRI035498"/>
<keyword evidence="4" id="KW-1185">Reference proteome</keyword>
<evidence type="ECO:0000313" key="3">
    <source>
        <dbReference type="EnsemblMetazoa" id="GBRI035498-PA"/>
    </source>
</evidence>
<accession>A0A1A9WX06</accession>
<proteinExistence type="predicted"/>
<keyword evidence="1" id="KW-1015">Disulfide bond</keyword>
<feature type="domain" description="Thioredoxin" evidence="2">
    <location>
        <begin position="1"/>
        <end position="106"/>
    </location>
</feature>
<dbReference type="CDD" id="cd02947">
    <property type="entry name" value="TRX_family"/>
    <property type="match status" value="1"/>
</dbReference>
<dbReference type="InterPro" id="IPR017937">
    <property type="entry name" value="Thioredoxin_CS"/>
</dbReference>
<dbReference type="STRING" id="37001.A0A1A9WX06"/>
<evidence type="ECO:0000313" key="4">
    <source>
        <dbReference type="Proteomes" id="UP000091820"/>
    </source>
</evidence>
<organism evidence="3 4">
    <name type="scientific">Glossina brevipalpis</name>
    <dbReference type="NCBI Taxonomy" id="37001"/>
    <lineage>
        <taxon>Eukaryota</taxon>
        <taxon>Metazoa</taxon>
        <taxon>Ecdysozoa</taxon>
        <taxon>Arthropoda</taxon>
        <taxon>Hexapoda</taxon>
        <taxon>Insecta</taxon>
        <taxon>Pterygota</taxon>
        <taxon>Neoptera</taxon>
        <taxon>Endopterygota</taxon>
        <taxon>Diptera</taxon>
        <taxon>Brachycera</taxon>
        <taxon>Muscomorpha</taxon>
        <taxon>Hippoboscoidea</taxon>
        <taxon>Glossinidae</taxon>
        <taxon>Glossina</taxon>
    </lineage>
</organism>
<evidence type="ECO:0000259" key="2">
    <source>
        <dbReference type="PROSITE" id="PS51352"/>
    </source>
</evidence>
<reference evidence="3" key="2">
    <citation type="submission" date="2020-05" db="UniProtKB">
        <authorList>
            <consortium name="EnsemblMetazoa"/>
        </authorList>
    </citation>
    <scope>IDENTIFICATION</scope>
    <source>
        <strain evidence="3">IAEA</strain>
    </source>
</reference>
<reference evidence="4" key="1">
    <citation type="submission" date="2014-03" db="EMBL/GenBank/DDBJ databases">
        <authorList>
            <person name="Aksoy S."/>
            <person name="Warren W."/>
            <person name="Wilson R.K."/>
        </authorList>
    </citation>
    <scope>NUCLEOTIDE SEQUENCE [LARGE SCALE GENOMIC DNA]</scope>
    <source>
        <strain evidence="4">IAEA</strain>
    </source>
</reference>
<dbReference type="InterPro" id="IPR036249">
    <property type="entry name" value="Thioredoxin-like_sf"/>
</dbReference>
<dbReference type="SUPFAM" id="SSF52833">
    <property type="entry name" value="Thioredoxin-like"/>
    <property type="match status" value="1"/>
</dbReference>
<sequence length="112" mass="12807">MTISTLKSAAELDYILETAGNILVVLDFYAVWCPPCQFMDQYLKAYPNLYKTIIVKIDVDKFQEVARKYRVASMPTFIFIKNGQKMSSFSGANTELFSKKIAIKFSEESLHC</sequence>
<dbReference type="Proteomes" id="UP000091820">
    <property type="component" value="Unassembled WGS sequence"/>
</dbReference>
<dbReference type="InterPro" id="IPR013766">
    <property type="entry name" value="Thioredoxin_domain"/>
</dbReference>
<dbReference type="Pfam" id="PF00085">
    <property type="entry name" value="Thioredoxin"/>
    <property type="match status" value="1"/>
</dbReference>
<name>A0A1A9WX06_9MUSC</name>
<protein>
    <recommendedName>
        <fullName evidence="2">Thioredoxin domain-containing protein</fullName>
    </recommendedName>
</protein>
<dbReference type="AlphaFoldDB" id="A0A1A9WX06"/>
<dbReference type="PROSITE" id="PS51352">
    <property type="entry name" value="THIOREDOXIN_2"/>
    <property type="match status" value="1"/>
</dbReference>
<dbReference type="PANTHER" id="PTHR46115">
    <property type="entry name" value="THIOREDOXIN-LIKE PROTEIN 1"/>
    <property type="match status" value="1"/>
</dbReference>
<dbReference type="EnsemblMetazoa" id="GBRI035498-RA">
    <property type="protein sequence ID" value="GBRI035498-PA"/>
    <property type="gene ID" value="GBRI035498"/>
</dbReference>
<dbReference type="PROSITE" id="PS00194">
    <property type="entry name" value="THIOREDOXIN_1"/>
    <property type="match status" value="1"/>
</dbReference>
<evidence type="ECO:0000256" key="1">
    <source>
        <dbReference type="ARBA" id="ARBA00023157"/>
    </source>
</evidence>